<protein>
    <recommendedName>
        <fullName evidence="10">Imidazole glycerol phosphate synthase subunit HisH</fullName>
        <ecNumber evidence="10">4.3.2.10</ecNumber>
    </recommendedName>
    <alternativeName>
        <fullName evidence="10">IGP synthase glutaminase subunit</fullName>
        <ecNumber evidence="10">3.5.1.2</ecNumber>
    </alternativeName>
    <alternativeName>
        <fullName evidence="10">IGP synthase subunit HisH</fullName>
    </alternativeName>
    <alternativeName>
        <fullName evidence="10">ImGP synthase subunit HisH</fullName>
        <shortName evidence="10">IGPS subunit HisH</shortName>
    </alternativeName>
</protein>
<comment type="subcellular location">
    <subcellularLocation>
        <location evidence="10">Cytoplasm</location>
    </subcellularLocation>
</comment>
<dbReference type="Gene3D" id="3.40.50.880">
    <property type="match status" value="1"/>
</dbReference>
<comment type="function">
    <text evidence="10">IGPS catalyzes the conversion of PRFAR and glutamine to IGP, AICAR and glutamate. The HisH subunit catalyzes the hydrolysis of glutamine to glutamate and ammonia as part of the synthesis of IGP and AICAR. The resulting ammonia molecule is channeled to the active site of HisF.</text>
</comment>
<name>A0A6B1DZ46_9CHLR</name>
<dbReference type="NCBIfam" id="TIGR01855">
    <property type="entry name" value="IMP_synth_hisH"/>
    <property type="match status" value="1"/>
</dbReference>
<dbReference type="GO" id="GO:0000105">
    <property type="term" value="P:L-histidine biosynthetic process"/>
    <property type="evidence" value="ECO:0007669"/>
    <property type="project" value="UniProtKB-UniRule"/>
</dbReference>
<keyword evidence="7 10" id="KW-0456">Lyase</keyword>
<keyword evidence="4 10" id="KW-0378">Hydrolase</keyword>
<dbReference type="PANTHER" id="PTHR42701:SF1">
    <property type="entry name" value="IMIDAZOLE GLYCEROL PHOSPHATE SYNTHASE SUBUNIT HISH"/>
    <property type="match status" value="1"/>
</dbReference>
<evidence type="ECO:0000256" key="6">
    <source>
        <dbReference type="ARBA" id="ARBA00023102"/>
    </source>
</evidence>
<organism evidence="13">
    <name type="scientific">Caldilineaceae bacterium SB0662_bin_9</name>
    <dbReference type="NCBI Taxonomy" id="2605258"/>
    <lineage>
        <taxon>Bacteria</taxon>
        <taxon>Bacillati</taxon>
        <taxon>Chloroflexota</taxon>
        <taxon>Caldilineae</taxon>
        <taxon>Caldilineales</taxon>
        <taxon>Caldilineaceae</taxon>
    </lineage>
</organism>
<evidence type="ECO:0000256" key="9">
    <source>
        <dbReference type="ARBA" id="ARBA00049534"/>
    </source>
</evidence>
<dbReference type="GO" id="GO:0016829">
    <property type="term" value="F:lyase activity"/>
    <property type="evidence" value="ECO:0007669"/>
    <property type="project" value="UniProtKB-KW"/>
</dbReference>
<dbReference type="InterPro" id="IPR017926">
    <property type="entry name" value="GATASE"/>
</dbReference>
<dbReference type="HAMAP" id="MF_00278">
    <property type="entry name" value="HisH"/>
    <property type="match status" value="1"/>
</dbReference>
<dbReference type="AlphaFoldDB" id="A0A6B1DZ46"/>
<dbReference type="UniPathway" id="UPA00031">
    <property type="reaction ID" value="UER00010"/>
</dbReference>
<feature type="active site" evidence="10 11">
    <location>
        <position position="196"/>
    </location>
</feature>
<evidence type="ECO:0000256" key="1">
    <source>
        <dbReference type="ARBA" id="ARBA00005091"/>
    </source>
</evidence>
<comment type="catalytic activity">
    <reaction evidence="8 10">
        <text>5-[(5-phospho-1-deoxy-D-ribulos-1-ylimino)methylamino]-1-(5-phospho-beta-D-ribosyl)imidazole-4-carboxamide + L-glutamine = D-erythro-1-(imidazol-4-yl)glycerol 3-phosphate + 5-amino-1-(5-phospho-beta-D-ribosyl)imidazole-4-carboxamide + L-glutamate + H(+)</text>
        <dbReference type="Rhea" id="RHEA:24793"/>
        <dbReference type="ChEBI" id="CHEBI:15378"/>
        <dbReference type="ChEBI" id="CHEBI:29985"/>
        <dbReference type="ChEBI" id="CHEBI:58278"/>
        <dbReference type="ChEBI" id="CHEBI:58359"/>
        <dbReference type="ChEBI" id="CHEBI:58475"/>
        <dbReference type="ChEBI" id="CHEBI:58525"/>
        <dbReference type="EC" id="4.3.2.10"/>
    </reaction>
</comment>
<evidence type="ECO:0000256" key="8">
    <source>
        <dbReference type="ARBA" id="ARBA00047838"/>
    </source>
</evidence>
<sequence>MTVAIIDYGVGNLRSISNSFTHVAGPLNIEVAILDRAQCLTGFSALVLPGQGAFGSSVDNVRDKGWEEPMLEAVADGVPLFGICVGMQLLLDESEEMGHHQGLGLVPGQVLRFPEAMADPREPARMLRVPQIGWNQLHQQRTDPLLDGVPNHAYAYFAHSYRCVPADESVVLATTDYGVPYASVLQSGNLWGIQCHPEKSQQVGLRILTNFMRTVEERVA</sequence>
<dbReference type="GO" id="GO:0004359">
    <property type="term" value="F:glutaminase activity"/>
    <property type="evidence" value="ECO:0007669"/>
    <property type="project" value="UniProtKB-EC"/>
</dbReference>
<evidence type="ECO:0000256" key="11">
    <source>
        <dbReference type="PIRSR" id="PIRSR000495-1"/>
    </source>
</evidence>
<comment type="subunit">
    <text evidence="2 10">Heterodimer of HisH and HisF.</text>
</comment>
<dbReference type="EC" id="3.5.1.2" evidence="10"/>
<proteinExistence type="inferred from homology"/>
<evidence type="ECO:0000256" key="10">
    <source>
        <dbReference type="HAMAP-Rule" id="MF_00278"/>
    </source>
</evidence>
<keyword evidence="10" id="KW-0963">Cytoplasm</keyword>
<dbReference type="EMBL" id="VXPY01000121">
    <property type="protein sequence ID" value="MYD91952.1"/>
    <property type="molecule type" value="Genomic_DNA"/>
</dbReference>
<dbReference type="PANTHER" id="PTHR42701">
    <property type="entry name" value="IMIDAZOLE GLYCEROL PHOSPHATE SYNTHASE SUBUNIT HISH"/>
    <property type="match status" value="1"/>
</dbReference>
<feature type="domain" description="Glutamine amidotransferase" evidence="12">
    <location>
        <begin position="42"/>
        <end position="212"/>
    </location>
</feature>
<keyword evidence="5 10" id="KW-0315">Glutamine amidotransferase</keyword>
<reference evidence="13" key="1">
    <citation type="submission" date="2019-09" db="EMBL/GenBank/DDBJ databases">
        <title>Characterisation of the sponge microbiome using genome-centric metagenomics.</title>
        <authorList>
            <person name="Engelberts J.P."/>
            <person name="Robbins S.J."/>
            <person name="De Goeij J.M."/>
            <person name="Aranda M."/>
            <person name="Bell S.C."/>
            <person name="Webster N.S."/>
        </authorList>
    </citation>
    <scope>NUCLEOTIDE SEQUENCE</scope>
    <source>
        <strain evidence="13">SB0662_bin_9</strain>
    </source>
</reference>
<feature type="active site" evidence="10 11">
    <location>
        <position position="198"/>
    </location>
</feature>
<dbReference type="EC" id="4.3.2.10" evidence="10"/>
<gene>
    <name evidence="10 13" type="primary">hisH</name>
    <name evidence="13" type="ORF">F4Y08_16750</name>
</gene>
<dbReference type="CDD" id="cd01748">
    <property type="entry name" value="GATase1_IGP_Synthase"/>
    <property type="match status" value="1"/>
</dbReference>
<evidence type="ECO:0000313" key="13">
    <source>
        <dbReference type="EMBL" id="MYD91952.1"/>
    </source>
</evidence>
<dbReference type="InterPro" id="IPR029062">
    <property type="entry name" value="Class_I_gatase-like"/>
</dbReference>
<keyword evidence="3 10" id="KW-0028">Amino-acid biosynthesis</keyword>
<evidence type="ECO:0000256" key="7">
    <source>
        <dbReference type="ARBA" id="ARBA00023239"/>
    </source>
</evidence>
<evidence type="ECO:0000256" key="4">
    <source>
        <dbReference type="ARBA" id="ARBA00022801"/>
    </source>
</evidence>
<dbReference type="GO" id="GO:0005737">
    <property type="term" value="C:cytoplasm"/>
    <property type="evidence" value="ECO:0007669"/>
    <property type="project" value="UniProtKB-SubCell"/>
</dbReference>
<dbReference type="PIRSF" id="PIRSF000495">
    <property type="entry name" value="Amidotransf_hisH"/>
    <property type="match status" value="1"/>
</dbReference>
<comment type="caution">
    <text evidence="13">The sequence shown here is derived from an EMBL/GenBank/DDBJ whole genome shotgun (WGS) entry which is preliminary data.</text>
</comment>
<keyword evidence="6 10" id="KW-0368">Histidine biosynthesis</keyword>
<comment type="pathway">
    <text evidence="1 10">Amino-acid biosynthesis; L-histidine biosynthesis; L-histidine from 5-phospho-alpha-D-ribose 1-diphosphate: step 5/9.</text>
</comment>
<dbReference type="PROSITE" id="PS51273">
    <property type="entry name" value="GATASE_TYPE_1"/>
    <property type="match status" value="1"/>
</dbReference>
<evidence type="ECO:0000256" key="3">
    <source>
        <dbReference type="ARBA" id="ARBA00022605"/>
    </source>
</evidence>
<comment type="catalytic activity">
    <reaction evidence="9 10">
        <text>L-glutamine + H2O = L-glutamate + NH4(+)</text>
        <dbReference type="Rhea" id="RHEA:15889"/>
        <dbReference type="ChEBI" id="CHEBI:15377"/>
        <dbReference type="ChEBI" id="CHEBI:28938"/>
        <dbReference type="ChEBI" id="CHEBI:29985"/>
        <dbReference type="ChEBI" id="CHEBI:58359"/>
        <dbReference type="EC" id="3.5.1.2"/>
    </reaction>
</comment>
<dbReference type="InterPro" id="IPR010139">
    <property type="entry name" value="Imidazole-glycPsynth_HisH"/>
</dbReference>
<evidence type="ECO:0000259" key="12">
    <source>
        <dbReference type="Pfam" id="PF00117"/>
    </source>
</evidence>
<dbReference type="Pfam" id="PF00117">
    <property type="entry name" value="GATase"/>
    <property type="match status" value="1"/>
</dbReference>
<feature type="active site" description="Nucleophile" evidence="10 11">
    <location>
        <position position="84"/>
    </location>
</feature>
<accession>A0A6B1DZ46</accession>
<evidence type="ECO:0000256" key="2">
    <source>
        <dbReference type="ARBA" id="ARBA00011152"/>
    </source>
</evidence>
<evidence type="ECO:0000256" key="5">
    <source>
        <dbReference type="ARBA" id="ARBA00022962"/>
    </source>
</evidence>
<dbReference type="SUPFAM" id="SSF52317">
    <property type="entry name" value="Class I glutamine amidotransferase-like"/>
    <property type="match status" value="1"/>
</dbReference>
<dbReference type="GO" id="GO:0000107">
    <property type="term" value="F:imidazoleglycerol-phosphate synthase activity"/>
    <property type="evidence" value="ECO:0007669"/>
    <property type="project" value="UniProtKB-UniRule"/>
</dbReference>